<dbReference type="GO" id="GO:0046872">
    <property type="term" value="F:metal ion binding"/>
    <property type="evidence" value="ECO:0007669"/>
    <property type="project" value="UniProtKB-KW"/>
</dbReference>
<keyword evidence="3" id="KW-0560">Oxidoreductase</keyword>
<name>A0A7G9GE39_9FIRM</name>
<dbReference type="InterPro" id="IPR036188">
    <property type="entry name" value="FAD/NAD-bd_sf"/>
</dbReference>
<dbReference type="Pfam" id="PF12831">
    <property type="entry name" value="FAD_oxidored"/>
    <property type="match status" value="1"/>
</dbReference>
<protein>
    <submittedName>
        <fullName evidence="6">FAD-dependent oxidoreductase</fullName>
    </submittedName>
</protein>
<keyword evidence="2" id="KW-0479">Metal-binding</keyword>
<keyword evidence="5" id="KW-0411">Iron-sulfur</keyword>
<dbReference type="RefSeq" id="WP_118642484.1">
    <property type="nucleotide sequence ID" value="NZ_CP060635.1"/>
</dbReference>
<dbReference type="InterPro" id="IPR039650">
    <property type="entry name" value="HdrA-like"/>
</dbReference>
<accession>A0A7G9GE39</accession>
<dbReference type="PANTHER" id="PTHR43498:SF1">
    <property type="entry name" value="COB--COM HETERODISULFIDE REDUCTASE IRON-SULFUR SUBUNIT A"/>
    <property type="match status" value="1"/>
</dbReference>
<dbReference type="AlphaFoldDB" id="A0A7G9GE39"/>
<dbReference type="GO" id="GO:0016491">
    <property type="term" value="F:oxidoreductase activity"/>
    <property type="evidence" value="ECO:0007669"/>
    <property type="project" value="UniProtKB-KW"/>
</dbReference>
<sequence length="463" mass="50115">MSGTVILPAQECPVVAEVDVLVVGGGAGGIGAAVGAAQNGASVAIVEYNGCLGGLLTSGYITNCEAAVAVSGDNILIRGVFEKLVDRMVEKGGAIRGYELKRSNKYYPFDTSRCENDLQITPWDPEVFKLAADELIQEYGIRPFYYTLVTDVLMDGNVLTGVIIENRSGRQVIRAKRLIDSSGNLILARKAGVECRGVGFRGSMTLMFRVGNVKNIVPSYQPNVKEIPYGAVNFFPLIREGEFRVEMTRYIGSETSAEDYTQGTIACRKQCGEVLQYLKDHWTGFEDAYLIDSAPVLGTICQPHLSGVQSMTKEMIMNQIVPEDRIAITAYGIDLHSPEVGGQNVLFYLEPGQYYGVPYGVMVPKTEVENLLVAGKCVSADDDATSGVLCSGICMAMGEAAGTASALSIREGVTPRNMDVRKIQEALVAHGAILDPEPVPESEAYPVYVNPLKEHPELLKKYL</sequence>
<dbReference type="Gene3D" id="3.50.50.60">
    <property type="entry name" value="FAD/NAD(P)-binding domain"/>
    <property type="match status" value="1"/>
</dbReference>
<reference evidence="6 7" key="1">
    <citation type="submission" date="2020-08" db="EMBL/GenBank/DDBJ databases">
        <authorList>
            <person name="Liu C."/>
            <person name="Sun Q."/>
        </authorList>
    </citation>
    <scope>NUCLEOTIDE SEQUENCE [LARGE SCALE GENOMIC DNA]</scope>
    <source>
        <strain evidence="6 7">NSJ-29</strain>
    </source>
</reference>
<keyword evidence="4" id="KW-0408">Iron</keyword>
<dbReference type="Proteomes" id="UP000515860">
    <property type="component" value="Chromosome"/>
</dbReference>
<keyword evidence="1" id="KW-0004">4Fe-4S</keyword>
<evidence type="ECO:0000256" key="5">
    <source>
        <dbReference type="ARBA" id="ARBA00023014"/>
    </source>
</evidence>
<evidence type="ECO:0000313" key="7">
    <source>
        <dbReference type="Proteomes" id="UP000515860"/>
    </source>
</evidence>
<proteinExistence type="predicted"/>
<evidence type="ECO:0000313" key="6">
    <source>
        <dbReference type="EMBL" id="QNM09071.1"/>
    </source>
</evidence>
<organism evidence="6 7">
    <name type="scientific">Wansuia hejianensis</name>
    <dbReference type="NCBI Taxonomy" id="2763667"/>
    <lineage>
        <taxon>Bacteria</taxon>
        <taxon>Bacillati</taxon>
        <taxon>Bacillota</taxon>
        <taxon>Clostridia</taxon>
        <taxon>Lachnospirales</taxon>
        <taxon>Lachnospiraceae</taxon>
        <taxon>Wansuia</taxon>
    </lineage>
</organism>
<keyword evidence="7" id="KW-1185">Reference proteome</keyword>
<evidence type="ECO:0000256" key="2">
    <source>
        <dbReference type="ARBA" id="ARBA00022723"/>
    </source>
</evidence>
<dbReference type="KEGG" id="whj:H9Q79_01885"/>
<evidence type="ECO:0000256" key="4">
    <source>
        <dbReference type="ARBA" id="ARBA00023004"/>
    </source>
</evidence>
<dbReference type="GO" id="GO:0051539">
    <property type="term" value="F:4 iron, 4 sulfur cluster binding"/>
    <property type="evidence" value="ECO:0007669"/>
    <property type="project" value="UniProtKB-KW"/>
</dbReference>
<dbReference type="PANTHER" id="PTHR43498">
    <property type="entry name" value="FERREDOXIN:COB-COM HETERODISULFIDE REDUCTASE SUBUNIT A"/>
    <property type="match status" value="1"/>
</dbReference>
<dbReference type="EMBL" id="CP060635">
    <property type="protein sequence ID" value="QNM09071.1"/>
    <property type="molecule type" value="Genomic_DNA"/>
</dbReference>
<gene>
    <name evidence="6" type="ORF">H9Q79_01885</name>
</gene>
<dbReference type="SUPFAM" id="SSF51905">
    <property type="entry name" value="FAD/NAD(P)-binding domain"/>
    <property type="match status" value="1"/>
</dbReference>
<evidence type="ECO:0000256" key="3">
    <source>
        <dbReference type="ARBA" id="ARBA00023002"/>
    </source>
</evidence>
<evidence type="ECO:0000256" key="1">
    <source>
        <dbReference type="ARBA" id="ARBA00022485"/>
    </source>
</evidence>